<evidence type="ECO:0008006" key="3">
    <source>
        <dbReference type="Google" id="ProtNLM"/>
    </source>
</evidence>
<dbReference type="InterPro" id="IPR011990">
    <property type="entry name" value="TPR-like_helical_dom_sf"/>
</dbReference>
<dbReference type="EMBL" id="JAUIYO010000002">
    <property type="protein sequence ID" value="MFK2825091.1"/>
    <property type="molecule type" value="Genomic_DNA"/>
</dbReference>
<proteinExistence type="predicted"/>
<dbReference type="SUPFAM" id="SSF48452">
    <property type="entry name" value="TPR-like"/>
    <property type="match status" value="1"/>
</dbReference>
<sequence length="65" mass="7741">MKKMMNDYLAWYYLADAQIRNGKFDQALVSIHYALSFSVPYPFKAKLLDMQVQLKEIQRQNNPKK</sequence>
<gene>
    <name evidence="1" type="ORF">QYG89_05235</name>
</gene>
<keyword evidence="2" id="KW-1185">Reference proteome</keyword>
<evidence type="ECO:0000313" key="2">
    <source>
        <dbReference type="Proteomes" id="UP001619911"/>
    </source>
</evidence>
<evidence type="ECO:0000313" key="1">
    <source>
        <dbReference type="EMBL" id="MFK2825091.1"/>
    </source>
</evidence>
<reference evidence="1 2" key="1">
    <citation type="submission" date="2023-07" db="EMBL/GenBank/DDBJ databases">
        <title>Bacillus lucianemedeirus sp. nov, a new species isolated from an immunobiological production facility.</title>
        <authorList>
            <person name="Costa L.V."/>
            <person name="Miranda R.V.S.L."/>
            <person name="Brandao M.L.L."/>
            <person name="Reis C.M.F."/>
            <person name="Frazao A.M."/>
            <person name="Cruz F.V."/>
            <person name="Baio P.V.P."/>
            <person name="Veras J.F.C."/>
            <person name="Ramos J.N."/>
            <person name="Vieira V."/>
        </authorList>
    </citation>
    <scope>NUCLEOTIDE SEQUENCE [LARGE SCALE GENOMIC DNA]</scope>
    <source>
        <strain evidence="1 2">B190/17</strain>
    </source>
</reference>
<name>A0ABW8I6G9_9BACI</name>
<comment type="caution">
    <text evidence="1">The sequence shown here is derived from an EMBL/GenBank/DDBJ whole genome shotgun (WGS) entry which is preliminary data.</text>
</comment>
<accession>A0ABW8I6G9</accession>
<dbReference type="Proteomes" id="UP001619911">
    <property type="component" value="Unassembled WGS sequence"/>
</dbReference>
<organism evidence="1 2">
    <name type="scientific">Bacillus lumedeiriae</name>
    <dbReference type="NCBI Taxonomy" id="3058829"/>
    <lineage>
        <taxon>Bacteria</taxon>
        <taxon>Bacillati</taxon>
        <taxon>Bacillota</taxon>
        <taxon>Bacilli</taxon>
        <taxon>Bacillales</taxon>
        <taxon>Bacillaceae</taxon>
        <taxon>Bacillus</taxon>
    </lineage>
</organism>
<dbReference type="RefSeq" id="WP_404315289.1">
    <property type="nucleotide sequence ID" value="NZ_JAUIYO010000002.1"/>
</dbReference>
<protein>
    <recommendedName>
        <fullName evidence="3">Tetratricopeptide repeat protein</fullName>
    </recommendedName>
</protein>